<evidence type="ECO:0000313" key="1">
    <source>
        <dbReference type="EMBL" id="GBP37472.1"/>
    </source>
</evidence>
<reference evidence="1 2" key="1">
    <citation type="journal article" date="2019" name="Commun. Biol.">
        <title>The bagworm genome reveals a unique fibroin gene that provides high tensile strength.</title>
        <authorList>
            <person name="Kono N."/>
            <person name="Nakamura H."/>
            <person name="Ohtoshi R."/>
            <person name="Tomita M."/>
            <person name="Numata K."/>
            <person name="Arakawa K."/>
        </authorList>
    </citation>
    <scope>NUCLEOTIDE SEQUENCE [LARGE SCALE GENOMIC DNA]</scope>
</reference>
<dbReference type="EMBL" id="BGZK01000334">
    <property type="protein sequence ID" value="GBP37472.1"/>
    <property type="molecule type" value="Genomic_DNA"/>
</dbReference>
<gene>
    <name evidence="1" type="ORF">EVAR_79405_1</name>
</gene>
<protein>
    <submittedName>
        <fullName evidence="1">Uncharacterized protein</fullName>
    </submittedName>
</protein>
<accession>A0A4C1VGK7</accession>
<name>A0A4C1VGK7_EUMVA</name>
<proteinExistence type="predicted"/>
<comment type="caution">
    <text evidence="1">The sequence shown here is derived from an EMBL/GenBank/DDBJ whole genome shotgun (WGS) entry which is preliminary data.</text>
</comment>
<organism evidence="1 2">
    <name type="scientific">Eumeta variegata</name>
    <name type="common">Bagworm moth</name>
    <name type="synonym">Eumeta japonica</name>
    <dbReference type="NCBI Taxonomy" id="151549"/>
    <lineage>
        <taxon>Eukaryota</taxon>
        <taxon>Metazoa</taxon>
        <taxon>Ecdysozoa</taxon>
        <taxon>Arthropoda</taxon>
        <taxon>Hexapoda</taxon>
        <taxon>Insecta</taxon>
        <taxon>Pterygota</taxon>
        <taxon>Neoptera</taxon>
        <taxon>Endopterygota</taxon>
        <taxon>Lepidoptera</taxon>
        <taxon>Glossata</taxon>
        <taxon>Ditrysia</taxon>
        <taxon>Tineoidea</taxon>
        <taxon>Psychidae</taxon>
        <taxon>Oiketicinae</taxon>
        <taxon>Eumeta</taxon>
    </lineage>
</organism>
<dbReference type="Proteomes" id="UP000299102">
    <property type="component" value="Unassembled WGS sequence"/>
</dbReference>
<evidence type="ECO:0000313" key="2">
    <source>
        <dbReference type="Proteomes" id="UP000299102"/>
    </source>
</evidence>
<keyword evidence="2" id="KW-1185">Reference proteome</keyword>
<sequence>MAQLTSAATHFASSQQWNEVRVAAGALLRLHDATLLRAGGAPAARPPGPPGHLPYLKLPIKSTPRGDRAEHRLAAKAAPDTHGATGATCGRGRRGALPYYRLCEWSPPRTQLRDGSSRRLPLVATHFDFNPRSMSKGGCPWTSLLPITIRYEKVKNLLYVYVSELEDKWYCALKPDQTTDHIKTKVQ</sequence>
<dbReference type="AlphaFoldDB" id="A0A4C1VGK7"/>